<feature type="region of interest" description="Disordered" evidence="1">
    <location>
        <begin position="355"/>
        <end position="418"/>
    </location>
</feature>
<keyword evidence="3" id="KW-1185">Reference proteome</keyword>
<dbReference type="EMBL" id="LGRB01000020">
    <property type="protein sequence ID" value="OCT44280.1"/>
    <property type="molecule type" value="Genomic_DNA"/>
</dbReference>
<reference evidence="3" key="1">
    <citation type="submission" date="2015-07" db="EMBL/GenBank/DDBJ databases">
        <authorList>
            <person name="Teixeira M.M."/>
            <person name="Souza R.C."/>
            <person name="Almeida L.G."/>
            <person name="Vicente V.A."/>
            <person name="de Hoog S."/>
            <person name="Bocca A.L."/>
            <person name="de Almeida S.R."/>
            <person name="Vasconcelos A.T."/>
            <person name="Felipe M.S."/>
        </authorList>
    </citation>
    <scope>NUCLEOTIDE SEQUENCE [LARGE SCALE GENOMIC DNA]</scope>
    <source>
        <strain evidence="3">KSF</strain>
    </source>
</reference>
<evidence type="ECO:0000313" key="3">
    <source>
        <dbReference type="Proteomes" id="UP000094526"/>
    </source>
</evidence>
<feature type="region of interest" description="Disordered" evidence="1">
    <location>
        <begin position="292"/>
        <end position="317"/>
    </location>
</feature>
<dbReference type="STRING" id="86049.A0A1C1C6Y7"/>
<proteinExistence type="predicted"/>
<dbReference type="Proteomes" id="UP000094526">
    <property type="component" value="Unassembled WGS sequence"/>
</dbReference>
<protein>
    <submittedName>
        <fullName evidence="2">Uncharacterized protein</fullName>
    </submittedName>
</protein>
<organism evidence="2 3">
    <name type="scientific">Cladophialophora carrionii</name>
    <dbReference type="NCBI Taxonomy" id="86049"/>
    <lineage>
        <taxon>Eukaryota</taxon>
        <taxon>Fungi</taxon>
        <taxon>Dikarya</taxon>
        <taxon>Ascomycota</taxon>
        <taxon>Pezizomycotina</taxon>
        <taxon>Eurotiomycetes</taxon>
        <taxon>Chaetothyriomycetidae</taxon>
        <taxon>Chaetothyriales</taxon>
        <taxon>Herpotrichiellaceae</taxon>
        <taxon>Cladophialophora</taxon>
    </lineage>
</organism>
<sequence>MSLHDEAQRIQPHFFGHSHSSNAFSRLPSPRAAPCDLLLSLHGLITVVPSTTLREGWILVTADYMSGKYTTIYFAPISPRIELVVGEDTTSSEGSFLFPRELLRRRSRTLQERVKLHDGKAVPVPDTSVQTLTEFFIWSNRPDPHLEDRLTFPEVVDLGIFAWKYQISALSNQVTDKVRANLASGEWQLQAAIVDAIYQATEPGSPLREVVRAALGQLSRSVIAGEEWESTFRNNRDLGWDYLRAGDKEWARQDYLSGVCRFHNHDGITRQEGLCDGCPFAEADCYPDWGENTEQEFETSNSEMPSQPVNAAEEGFEESGIVAPEPVSASESGAAPDGQYPEPELTFDESMRVLEPMSEPESEPGPVPVSEPVPEPEPEPVSEPMPEPMSEPEPASEAEAAIEESTPEPASAETPVAEVPVEEVLLEVSKPVKVKGHPGAVEDVNGLGMNGHVDSEHTDEALEEADGTETPHVNGARAGSLAEEESLYPDSLSSDREILGAGPKVNGNMVDKGSVKAVVTAVPEAGNRKLSKNQRRKLAKKLNGGN</sequence>
<feature type="compositionally biased region" description="Basic residues" evidence="1">
    <location>
        <begin position="529"/>
        <end position="540"/>
    </location>
</feature>
<feature type="compositionally biased region" description="Pro residues" evidence="1">
    <location>
        <begin position="363"/>
        <end position="373"/>
    </location>
</feature>
<feature type="region of interest" description="Disordered" evidence="1">
    <location>
        <begin position="460"/>
        <end position="510"/>
    </location>
</feature>
<accession>A0A1C1C6Y7</accession>
<comment type="caution">
    <text evidence="2">The sequence shown here is derived from an EMBL/GenBank/DDBJ whole genome shotgun (WGS) entry which is preliminary data.</text>
</comment>
<dbReference type="eggNOG" id="ENOG502S1H2">
    <property type="taxonomic scope" value="Eukaryota"/>
</dbReference>
<dbReference type="VEuPathDB" id="FungiDB:CLCR_05701"/>
<feature type="compositionally biased region" description="Polar residues" evidence="1">
    <location>
        <begin position="298"/>
        <end position="309"/>
    </location>
</feature>
<feature type="compositionally biased region" description="Acidic residues" evidence="1">
    <location>
        <begin position="394"/>
        <end position="406"/>
    </location>
</feature>
<dbReference type="OrthoDB" id="194443at2759"/>
<feature type="compositionally biased region" description="Low complexity" evidence="1">
    <location>
        <begin position="407"/>
        <end position="418"/>
    </location>
</feature>
<dbReference type="AlphaFoldDB" id="A0A1C1C6Y7"/>
<feature type="compositionally biased region" description="Pro residues" evidence="1">
    <location>
        <begin position="381"/>
        <end position="391"/>
    </location>
</feature>
<gene>
    <name evidence="2" type="ORF">CLCR_05701</name>
</gene>
<evidence type="ECO:0000256" key="1">
    <source>
        <dbReference type="SAM" id="MobiDB-lite"/>
    </source>
</evidence>
<name>A0A1C1C6Y7_9EURO</name>
<feature type="region of interest" description="Disordered" evidence="1">
    <location>
        <begin position="526"/>
        <end position="546"/>
    </location>
</feature>
<dbReference type="VEuPathDB" id="FungiDB:G647_06976"/>
<evidence type="ECO:0000313" key="2">
    <source>
        <dbReference type="EMBL" id="OCT44280.1"/>
    </source>
</evidence>